<reference evidence="2 5" key="2">
    <citation type="submission" date="2020-08" db="EMBL/GenBank/DDBJ databases">
        <title>Genomic Encyclopedia of Type Strains, Phase IV (KMG-IV): sequencing the most valuable type-strain genomes for metagenomic binning, comparative biology and taxonomic classification.</title>
        <authorList>
            <person name="Goeker M."/>
        </authorList>
    </citation>
    <scope>NUCLEOTIDE SEQUENCE [LARGE SCALE GENOMIC DNA]</scope>
    <source>
        <strain evidence="2 5">DSM 100021</strain>
    </source>
</reference>
<organism evidence="3 4">
    <name type="scientific">Allorhizobium taibaishanense</name>
    <dbReference type="NCBI Taxonomy" id="887144"/>
    <lineage>
        <taxon>Bacteria</taxon>
        <taxon>Pseudomonadati</taxon>
        <taxon>Pseudomonadota</taxon>
        <taxon>Alphaproteobacteria</taxon>
        <taxon>Hyphomicrobiales</taxon>
        <taxon>Rhizobiaceae</taxon>
        <taxon>Rhizobium/Agrobacterium group</taxon>
        <taxon>Allorhizobium</taxon>
    </lineage>
</organism>
<dbReference type="SUPFAM" id="SSF48452">
    <property type="entry name" value="TPR-like"/>
    <property type="match status" value="1"/>
</dbReference>
<evidence type="ECO:0000256" key="1">
    <source>
        <dbReference type="PROSITE-ProRule" id="PRU00339"/>
    </source>
</evidence>
<dbReference type="PROSITE" id="PS50293">
    <property type="entry name" value="TPR_REGION"/>
    <property type="match status" value="1"/>
</dbReference>
<dbReference type="InterPro" id="IPR037919">
    <property type="entry name" value="OGT"/>
</dbReference>
<dbReference type="SUPFAM" id="SSF53756">
    <property type="entry name" value="UDP-Glycosyltransferase/glycogen phosphorylase"/>
    <property type="match status" value="1"/>
</dbReference>
<dbReference type="EMBL" id="JACIED010000001">
    <property type="protein sequence ID" value="MBB4006817.1"/>
    <property type="molecule type" value="Genomic_DNA"/>
</dbReference>
<dbReference type="Pfam" id="PF13432">
    <property type="entry name" value="TPR_16"/>
    <property type="match status" value="2"/>
</dbReference>
<proteinExistence type="predicted"/>
<dbReference type="GO" id="GO:0006493">
    <property type="term" value="P:protein O-linked glycosylation"/>
    <property type="evidence" value="ECO:0007669"/>
    <property type="project" value="InterPro"/>
</dbReference>
<protein>
    <submittedName>
        <fullName evidence="2">Flp pilus assembly protein TadD</fullName>
    </submittedName>
</protein>
<comment type="caution">
    <text evidence="3">The sequence shown here is derived from an EMBL/GenBank/DDBJ whole genome shotgun (WGS) entry which is preliminary data.</text>
</comment>
<reference evidence="3 4" key="1">
    <citation type="submission" date="2016-09" db="EMBL/GenBank/DDBJ databases">
        <title>Rhizobium oryziradicis sp. nov., isolated from the root of rice.</title>
        <authorList>
            <person name="Zhao J."/>
            <person name="Zhang X."/>
        </authorList>
    </citation>
    <scope>NUCLEOTIDE SEQUENCE [LARGE SCALE GENOMIC DNA]</scope>
    <source>
        <strain evidence="3 4">14971</strain>
    </source>
</reference>
<evidence type="ECO:0000313" key="4">
    <source>
        <dbReference type="Proteomes" id="UP000185598"/>
    </source>
</evidence>
<sequence>MTDVSAPDERLLDAFQLHKAGRLDEAAVLYRAILDEDPDQVDALRLLASAERSRGDLAQALTLYARALRLAPEESDIWYNLGNALGAAGRKPDALEAYKRAAQLAPDNAACHANIGVTEADLDNIPAAILAYRHTLSLDPDNRIALHNLGNALGELGEMDEALALLSKALALYPGSAEAHYNLGINLLRCGDYANGFAQYEWRWQADGFPGEARHTDIADWDGRPFEGKRLLVHAEQGLGDTIQFVKLLPLAKSLAKSFGGEVILQVPDKLVALLQHVPGADAVQAADPAPGTMDFQVPLLGLPHRLLLTPGSVPRKTSYLVARPELVAHWRERLALRDGEKAIGFVWRGNPLSPAERGRSLSGPEQLAPFAALAQTRLIALQKLDESVLEKADTPSGYKVAGLDFTLEHPGPDFDAGADAFLDTAAVLVQLSAFVSVCTAPLHLAGALGVPTIGLLKKVPDWRWGLQGATSPWYPSMRLCRQREAGDFSGPITEAVSLAEAITNKS</sequence>
<dbReference type="OrthoDB" id="6193797at2"/>
<name>A0A1Q9A5G2_9HYPH</name>
<dbReference type="SMART" id="SM00028">
    <property type="entry name" value="TPR"/>
    <property type="match status" value="6"/>
</dbReference>
<dbReference type="GO" id="GO:0097363">
    <property type="term" value="F:protein O-acetylglucosaminyltransferase activity"/>
    <property type="evidence" value="ECO:0007669"/>
    <property type="project" value="TreeGrafter"/>
</dbReference>
<dbReference type="Gene3D" id="3.40.50.2000">
    <property type="entry name" value="Glycogen Phosphorylase B"/>
    <property type="match status" value="1"/>
</dbReference>
<feature type="repeat" description="TPR" evidence="1">
    <location>
        <begin position="75"/>
        <end position="108"/>
    </location>
</feature>
<feature type="repeat" description="TPR" evidence="1">
    <location>
        <begin position="143"/>
        <end position="176"/>
    </location>
</feature>
<keyword evidence="1" id="KW-0802">TPR repeat</keyword>
<dbReference type="InterPro" id="IPR011990">
    <property type="entry name" value="TPR-like_helical_dom_sf"/>
</dbReference>
<dbReference type="InterPro" id="IPR019734">
    <property type="entry name" value="TPR_rpt"/>
</dbReference>
<dbReference type="Proteomes" id="UP000544107">
    <property type="component" value="Unassembled WGS sequence"/>
</dbReference>
<dbReference type="Proteomes" id="UP000185598">
    <property type="component" value="Unassembled WGS sequence"/>
</dbReference>
<dbReference type="AlphaFoldDB" id="A0A1Q9A5G2"/>
<dbReference type="Gene3D" id="1.25.40.10">
    <property type="entry name" value="Tetratricopeptide repeat domain"/>
    <property type="match status" value="2"/>
</dbReference>
<evidence type="ECO:0000313" key="2">
    <source>
        <dbReference type="EMBL" id="MBB4006817.1"/>
    </source>
</evidence>
<dbReference type="STRING" id="887144.BJF91_22150"/>
<dbReference type="RefSeq" id="WP_075615493.1">
    <property type="nucleotide sequence ID" value="NZ_JACIED010000001.1"/>
</dbReference>
<evidence type="ECO:0000313" key="5">
    <source>
        <dbReference type="Proteomes" id="UP000544107"/>
    </source>
</evidence>
<dbReference type="PROSITE" id="PS50005">
    <property type="entry name" value="TPR"/>
    <property type="match status" value="4"/>
</dbReference>
<feature type="repeat" description="TPR" evidence="1">
    <location>
        <begin position="109"/>
        <end position="142"/>
    </location>
</feature>
<evidence type="ECO:0000313" key="3">
    <source>
        <dbReference type="EMBL" id="OLP49707.1"/>
    </source>
</evidence>
<feature type="repeat" description="TPR" evidence="1">
    <location>
        <begin position="41"/>
        <end position="74"/>
    </location>
</feature>
<dbReference type="PANTHER" id="PTHR44366:SF1">
    <property type="entry name" value="UDP-N-ACETYLGLUCOSAMINE--PEPTIDE N-ACETYLGLUCOSAMINYLTRANSFERASE 110 KDA SUBUNIT"/>
    <property type="match status" value="1"/>
</dbReference>
<keyword evidence="4" id="KW-1185">Reference proteome</keyword>
<accession>A0A1Q9A5G2</accession>
<dbReference type="EMBL" id="MKIN01000022">
    <property type="protein sequence ID" value="OLP49707.1"/>
    <property type="molecule type" value="Genomic_DNA"/>
</dbReference>
<dbReference type="PANTHER" id="PTHR44366">
    <property type="entry name" value="UDP-N-ACETYLGLUCOSAMINE--PEPTIDE N-ACETYLGLUCOSAMINYLTRANSFERASE 110 KDA SUBUNIT"/>
    <property type="match status" value="1"/>
</dbReference>
<gene>
    <name evidence="3" type="ORF">BJF91_22150</name>
    <name evidence="2" type="ORF">GGQ71_001053</name>
</gene>